<reference evidence="2 3" key="1">
    <citation type="submission" date="2016-06" db="EMBL/GenBank/DDBJ databases">
        <title>Draft Genome Sequence of Tenacibaculum soleae UCD-KL19.</title>
        <authorList>
            <person name="Eisen J.A."/>
            <person name="Coil D.A."/>
            <person name="Lujan K.M."/>
        </authorList>
    </citation>
    <scope>NUCLEOTIDE SEQUENCE [LARGE SCALE GENOMIC DNA]</scope>
    <source>
        <strain evidence="2 3">UCD-KL19</strain>
    </source>
</reference>
<accession>A0A1B9Y237</accession>
<evidence type="ECO:0008006" key="4">
    <source>
        <dbReference type="Google" id="ProtNLM"/>
    </source>
</evidence>
<dbReference type="Proteomes" id="UP000093186">
    <property type="component" value="Unassembled WGS sequence"/>
</dbReference>
<dbReference type="InterPro" id="IPR019219">
    <property type="entry name" value="DUF2130"/>
</dbReference>
<keyword evidence="1" id="KW-0175">Coiled coil</keyword>
<proteinExistence type="predicted"/>
<evidence type="ECO:0000256" key="1">
    <source>
        <dbReference type="SAM" id="Coils"/>
    </source>
</evidence>
<evidence type="ECO:0000313" key="3">
    <source>
        <dbReference type="Proteomes" id="UP000093186"/>
    </source>
</evidence>
<dbReference type="EMBL" id="MAKX01000001">
    <property type="protein sequence ID" value="OCK43877.1"/>
    <property type="molecule type" value="Genomic_DNA"/>
</dbReference>
<dbReference type="AlphaFoldDB" id="A0A1B9Y237"/>
<comment type="caution">
    <text evidence="2">The sequence shown here is derived from an EMBL/GenBank/DDBJ whole genome shotgun (WGS) entry which is preliminary data.</text>
</comment>
<name>A0A1B9Y237_9FLAO</name>
<dbReference type="OrthoDB" id="3224137at2"/>
<organism evidence="2 3">
    <name type="scientific">Tenacibaculum soleae</name>
    <dbReference type="NCBI Taxonomy" id="447689"/>
    <lineage>
        <taxon>Bacteria</taxon>
        <taxon>Pseudomonadati</taxon>
        <taxon>Bacteroidota</taxon>
        <taxon>Flavobacteriia</taxon>
        <taxon>Flavobacteriales</taxon>
        <taxon>Flavobacteriaceae</taxon>
        <taxon>Tenacibaculum</taxon>
    </lineage>
</organism>
<dbReference type="STRING" id="447689.BA195_04050"/>
<protein>
    <recommendedName>
        <fullName evidence="4">DUF2130 domain-containing protein</fullName>
    </recommendedName>
</protein>
<dbReference type="PIRSF" id="PIRSF005850">
    <property type="entry name" value="UCP005850"/>
    <property type="match status" value="1"/>
</dbReference>
<gene>
    <name evidence="2" type="ORF">BA195_04050</name>
</gene>
<evidence type="ECO:0000313" key="2">
    <source>
        <dbReference type="EMBL" id="OCK43877.1"/>
    </source>
</evidence>
<feature type="coiled-coil region" evidence="1">
    <location>
        <begin position="62"/>
        <end position="201"/>
    </location>
</feature>
<keyword evidence="3" id="KW-1185">Reference proteome</keyword>
<sequence>MNKNNNVTCPNCKEIFKIDESVYTDIIKQVRDNEFENEIKTRLATAEKEKDSAVKLAETQIKSTLEKQLAQKENEIDTLKITNQAKLTQEVAKKQQEIDALKLKNKADLIEGVSKKDELIRELQSKIDSTEIQKKLEVANAINKIEKERDQLIGDLKSKDTEKELLEKSLNEQFANKLAIKEEALKLKEEEIERIKNFKQKQSTKMMGESLEQHCEIEFNKIRTTAFPKAYFEKDNDASGGTKGDYIFKEQDENNNEIVSIMFEMKNENDATATKKKNEDFFAKLDKDRKAKGCEYAVLVSVLEADNDFYNTGIVDVSYKYEKMYVIRPQFFIPIITLLRNASLKSLVYKNELNIARNQHIDIANFEDKIDDFKEKFGNNYRIASNHFSTAVKEIDKSISHLNKIKEALNASSRQLSLANDKAVGLTIKKLTHNNPTMKQKFNNLK</sequence>
<dbReference type="RefSeq" id="WP_068702699.1">
    <property type="nucleotide sequence ID" value="NZ_MAKX01000001.1"/>
</dbReference>
<dbReference type="Pfam" id="PF09903">
    <property type="entry name" value="DUF2130"/>
    <property type="match status" value="1"/>
</dbReference>